<evidence type="ECO:0000313" key="2">
    <source>
        <dbReference type="Proteomes" id="UP000054538"/>
    </source>
</evidence>
<sequence>MATVVVKVFILQGTYAKLHGENRTPASARWSSNVTVALHFASLPLAEQAFSDSKAKVSGPCTCTISKVGQFSNIYELFSECCVPCDCLDCWNTTTVDMLITSEV</sequence>
<evidence type="ECO:0000313" key="1">
    <source>
        <dbReference type="EMBL" id="KIK73283.1"/>
    </source>
</evidence>
<dbReference type="EMBL" id="KN829916">
    <property type="protein sequence ID" value="KIK73283.1"/>
    <property type="molecule type" value="Genomic_DNA"/>
</dbReference>
<reference evidence="2" key="2">
    <citation type="submission" date="2015-01" db="EMBL/GenBank/DDBJ databases">
        <title>Evolutionary Origins and Diversification of the Mycorrhizal Mutualists.</title>
        <authorList>
            <consortium name="DOE Joint Genome Institute"/>
            <consortium name="Mycorrhizal Genomics Consortium"/>
            <person name="Kohler A."/>
            <person name="Kuo A."/>
            <person name="Nagy L.G."/>
            <person name="Floudas D."/>
            <person name="Copeland A."/>
            <person name="Barry K.W."/>
            <person name="Cichocki N."/>
            <person name="Veneault-Fourrey C."/>
            <person name="LaButti K."/>
            <person name="Lindquist E.A."/>
            <person name="Lipzen A."/>
            <person name="Lundell T."/>
            <person name="Morin E."/>
            <person name="Murat C."/>
            <person name="Riley R."/>
            <person name="Ohm R."/>
            <person name="Sun H."/>
            <person name="Tunlid A."/>
            <person name="Henrissat B."/>
            <person name="Grigoriev I.V."/>
            <person name="Hibbett D.S."/>
            <person name="Martin F."/>
        </authorList>
    </citation>
    <scope>NUCLEOTIDE SEQUENCE [LARGE SCALE GENOMIC DNA]</scope>
    <source>
        <strain evidence="2">Ve08.2h10</strain>
    </source>
</reference>
<dbReference type="HOGENOM" id="CLU_2250933_0_0_1"/>
<gene>
    <name evidence="1" type="ORF">PAXRUDRAFT_604784</name>
</gene>
<protein>
    <submittedName>
        <fullName evidence="1">Uncharacterized protein</fullName>
    </submittedName>
</protein>
<keyword evidence="2" id="KW-1185">Reference proteome</keyword>
<name>A0A0D0CCQ9_9AGAM</name>
<dbReference type="InParanoid" id="A0A0D0CCQ9"/>
<organism evidence="1 2">
    <name type="scientific">Paxillus rubicundulus Ve08.2h10</name>
    <dbReference type="NCBI Taxonomy" id="930991"/>
    <lineage>
        <taxon>Eukaryota</taxon>
        <taxon>Fungi</taxon>
        <taxon>Dikarya</taxon>
        <taxon>Basidiomycota</taxon>
        <taxon>Agaricomycotina</taxon>
        <taxon>Agaricomycetes</taxon>
        <taxon>Agaricomycetidae</taxon>
        <taxon>Boletales</taxon>
        <taxon>Paxilineae</taxon>
        <taxon>Paxillaceae</taxon>
        <taxon>Paxillus</taxon>
    </lineage>
</organism>
<dbReference type="AlphaFoldDB" id="A0A0D0CCQ9"/>
<dbReference type="Proteomes" id="UP000054538">
    <property type="component" value="Unassembled WGS sequence"/>
</dbReference>
<proteinExistence type="predicted"/>
<accession>A0A0D0CCQ9</accession>
<reference evidence="1 2" key="1">
    <citation type="submission" date="2014-04" db="EMBL/GenBank/DDBJ databases">
        <authorList>
            <consortium name="DOE Joint Genome Institute"/>
            <person name="Kuo A."/>
            <person name="Kohler A."/>
            <person name="Jargeat P."/>
            <person name="Nagy L.G."/>
            <person name="Floudas D."/>
            <person name="Copeland A."/>
            <person name="Barry K.W."/>
            <person name="Cichocki N."/>
            <person name="Veneault-Fourrey C."/>
            <person name="LaButti K."/>
            <person name="Lindquist E.A."/>
            <person name="Lipzen A."/>
            <person name="Lundell T."/>
            <person name="Morin E."/>
            <person name="Murat C."/>
            <person name="Sun H."/>
            <person name="Tunlid A."/>
            <person name="Henrissat B."/>
            <person name="Grigoriev I.V."/>
            <person name="Hibbett D.S."/>
            <person name="Martin F."/>
            <person name="Nordberg H.P."/>
            <person name="Cantor M.N."/>
            <person name="Hua S.X."/>
        </authorList>
    </citation>
    <scope>NUCLEOTIDE SEQUENCE [LARGE SCALE GENOMIC DNA]</scope>
    <source>
        <strain evidence="1 2">Ve08.2h10</strain>
    </source>
</reference>